<dbReference type="EMBL" id="SMRT01000012">
    <property type="protein sequence ID" value="TDF94686.1"/>
    <property type="molecule type" value="Genomic_DNA"/>
</dbReference>
<dbReference type="Proteomes" id="UP000295636">
    <property type="component" value="Unassembled WGS sequence"/>
</dbReference>
<proteinExistence type="predicted"/>
<name>A0A4R5KH83_9BACL</name>
<dbReference type="AlphaFoldDB" id="A0A4R5KH83"/>
<protein>
    <submittedName>
        <fullName evidence="1">Uncharacterized protein</fullName>
    </submittedName>
</protein>
<evidence type="ECO:0000313" key="2">
    <source>
        <dbReference type="Proteomes" id="UP000295636"/>
    </source>
</evidence>
<evidence type="ECO:0000313" key="1">
    <source>
        <dbReference type="EMBL" id="TDF94686.1"/>
    </source>
</evidence>
<dbReference type="RefSeq" id="WP_133232227.1">
    <property type="nucleotide sequence ID" value="NZ_SMRT01000012.1"/>
</dbReference>
<comment type="caution">
    <text evidence="1">The sequence shown here is derived from an EMBL/GenBank/DDBJ whole genome shotgun (WGS) entry which is preliminary data.</text>
</comment>
<sequence>MSIHINELLPKGVSIEVFKTGSELLLACELGKYTKSLLQEDLSVAGVNVDDELKKTSHFSFVAQSKFVNDLPYDDIQLAKFNYGDFLLKTQNVLKADINFKERYVYFNYNSDVKANRDFRGKSRSAAYVSLMAFVLVKNFIDLEPNRKLIIDQDDHDQKDGEYTDLIDLQKNGILPESILEIKYQSQGVVQLPWATIVREFRRKGLMNREYSSKEKYAYLLKNELAIGDVVLLYSRIFKVKKKENSTSKKRSTIGSLKSCYPAVIESCDEKFITLRYYSNVETKLTQRTRMEQLVEKIEELKEWFTLDDFERTSSNVETYSLDAIGVGTCTHLEDTFIFKPVEGDSTMQLFRDYSSGGLISEKLNTLDTIYAVFEDRGIKYNKEKFLNEYFTMKGKTPIYDKYAKRAE</sequence>
<organism evidence="1 2">
    <name type="scientific">Paenibacillus piri</name>
    <dbReference type="NCBI Taxonomy" id="2547395"/>
    <lineage>
        <taxon>Bacteria</taxon>
        <taxon>Bacillati</taxon>
        <taxon>Bacillota</taxon>
        <taxon>Bacilli</taxon>
        <taxon>Bacillales</taxon>
        <taxon>Paenibacillaceae</taxon>
        <taxon>Paenibacillus</taxon>
    </lineage>
</organism>
<dbReference type="OrthoDB" id="2537161at2"/>
<gene>
    <name evidence="1" type="ORF">E1757_22235</name>
</gene>
<reference evidence="1 2" key="1">
    <citation type="submission" date="2019-03" db="EMBL/GenBank/DDBJ databases">
        <title>This is whole genome sequence of Paenibacillus sp MS74 strain.</title>
        <authorList>
            <person name="Trinh H.N."/>
        </authorList>
    </citation>
    <scope>NUCLEOTIDE SEQUENCE [LARGE SCALE GENOMIC DNA]</scope>
    <source>
        <strain evidence="1 2">MS74</strain>
    </source>
</reference>
<keyword evidence="2" id="KW-1185">Reference proteome</keyword>
<accession>A0A4R5KH83</accession>